<dbReference type="AlphaFoldDB" id="A0A815J017"/>
<keyword evidence="5" id="KW-1185">Reference proteome</keyword>
<gene>
    <name evidence="2" type="ORF">GPM918_LOCUS31924</name>
    <name evidence="1" type="ORF">OVA965_LOCUS7866</name>
    <name evidence="4" type="ORF">SRO942_LOCUS32579</name>
    <name evidence="3" type="ORF">TMI583_LOCUS7862</name>
</gene>
<comment type="caution">
    <text evidence="2">The sequence shown here is derived from an EMBL/GenBank/DDBJ whole genome shotgun (WGS) entry which is preliminary data.</text>
</comment>
<evidence type="ECO:0000313" key="3">
    <source>
        <dbReference type="EMBL" id="CAF3650530.1"/>
    </source>
</evidence>
<dbReference type="EMBL" id="CAJNOK010002570">
    <property type="protein sequence ID" value="CAF0865702.1"/>
    <property type="molecule type" value="Genomic_DNA"/>
</dbReference>
<evidence type="ECO:0000313" key="2">
    <source>
        <dbReference type="EMBL" id="CAF1372448.1"/>
    </source>
</evidence>
<accession>A0A815J017</accession>
<dbReference type="Proteomes" id="UP000681722">
    <property type="component" value="Unassembled WGS sequence"/>
</dbReference>
<organism evidence="2 5">
    <name type="scientific">Didymodactylos carnosus</name>
    <dbReference type="NCBI Taxonomy" id="1234261"/>
    <lineage>
        <taxon>Eukaryota</taxon>
        <taxon>Metazoa</taxon>
        <taxon>Spiralia</taxon>
        <taxon>Gnathifera</taxon>
        <taxon>Rotifera</taxon>
        <taxon>Eurotatoria</taxon>
        <taxon>Bdelloidea</taxon>
        <taxon>Philodinida</taxon>
        <taxon>Philodinidae</taxon>
        <taxon>Didymodactylos</taxon>
    </lineage>
</organism>
<dbReference type="EMBL" id="CAJOBA010002571">
    <property type="protein sequence ID" value="CAF3650530.1"/>
    <property type="molecule type" value="Genomic_DNA"/>
</dbReference>
<dbReference type="Proteomes" id="UP000663829">
    <property type="component" value="Unassembled WGS sequence"/>
</dbReference>
<dbReference type="EMBL" id="CAJNOQ010015992">
    <property type="protein sequence ID" value="CAF1372448.1"/>
    <property type="molecule type" value="Genomic_DNA"/>
</dbReference>
<protein>
    <submittedName>
        <fullName evidence="2">Uncharacterized protein</fullName>
    </submittedName>
</protein>
<name>A0A815J017_9BILA</name>
<dbReference type="Proteomes" id="UP000677228">
    <property type="component" value="Unassembled WGS sequence"/>
</dbReference>
<sequence length="113" mass="13079">MSDLSPSRCSTIESLTVELWRDLFDHFKTNELLYTFRDLNTKISLIIDHSTQHLNTPAPNLIFYRKQCFPAPERFHLYSNSVPLPLSILFPLKVTQIKYVATCELNYNDLASG</sequence>
<evidence type="ECO:0000313" key="4">
    <source>
        <dbReference type="EMBL" id="CAF4260206.1"/>
    </source>
</evidence>
<evidence type="ECO:0000313" key="1">
    <source>
        <dbReference type="EMBL" id="CAF0865702.1"/>
    </source>
</evidence>
<dbReference type="Proteomes" id="UP000682733">
    <property type="component" value="Unassembled WGS sequence"/>
</dbReference>
<proteinExistence type="predicted"/>
<evidence type="ECO:0000313" key="5">
    <source>
        <dbReference type="Proteomes" id="UP000663829"/>
    </source>
</evidence>
<dbReference type="EMBL" id="CAJOBC010076462">
    <property type="protein sequence ID" value="CAF4260206.1"/>
    <property type="molecule type" value="Genomic_DNA"/>
</dbReference>
<reference evidence="2" key="1">
    <citation type="submission" date="2021-02" db="EMBL/GenBank/DDBJ databases">
        <authorList>
            <person name="Nowell W R."/>
        </authorList>
    </citation>
    <scope>NUCLEOTIDE SEQUENCE</scope>
</reference>